<evidence type="ECO:0000313" key="2">
    <source>
        <dbReference type="Proteomes" id="UP001293254"/>
    </source>
</evidence>
<evidence type="ECO:0000313" key="1">
    <source>
        <dbReference type="EMBL" id="KAK4416830.1"/>
    </source>
</evidence>
<proteinExistence type="predicted"/>
<organism evidence="1 2">
    <name type="scientific">Sesamum alatum</name>
    <dbReference type="NCBI Taxonomy" id="300844"/>
    <lineage>
        <taxon>Eukaryota</taxon>
        <taxon>Viridiplantae</taxon>
        <taxon>Streptophyta</taxon>
        <taxon>Embryophyta</taxon>
        <taxon>Tracheophyta</taxon>
        <taxon>Spermatophyta</taxon>
        <taxon>Magnoliopsida</taxon>
        <taxon>eudicotyledons</taxon>
        <taxon>Gunneridae</taxon>
        <taxon>Pentapetalae</taxon>
        <taxon>asterids</taxon>
        <taxon>lamiids</taxon>
        <taxon>Lamiales</taxon>
        <taxon>Pedaliaceae</taxon>
        <taxon>Sesamum</taxon>
    </lineage>
</organism>
<gene>
    <name evidence="1" type="ORF">Salat_2508500</name>
</gene>
<name>A0AAE1XRU3_9LAMI</name>
<dbReference type="Proteomes" id="UP001293254">
    <property type="component" value="Unassembled WGS sequence"/>
</dbReference>
<protein>
    <submittedName>
        <fullName evidence="1">Uncharacterized protein</fullName>
    </submittedName>
</protein>
<accession>A0AAE1XRU3</accession>
<sequence length="139" mass="15616">MTQEKARAQRKASNAHRSCESLKFESLVYLDALKQARLCLCIHAILILQGRIVKRTTNEGFVGFYKCLSKLKLLKALKEGFDPRQVSFFKDVELKANLKEVVVDSVSEDEFATLVDSTPSLPSWEIAESSATPRQEPSP</sequence>
<reference evidence="1" key="2">
    <citation type="journal article" date="2024" name="Plant">
        <title>Genomic evolution and insights into agronomic trait innovations of Sesamum species.</title>
        <authorList>
            <person name="Miao H."/>
            <person name="Wang L."/>
            <person name="Qu L."/>
            <person name="Liu H."/>
            <person name="Sun Y."/>
            <person name="Le M."/>
            <person name="Wang Q."/>
            <person name="Wei S."/>
            <person name="Zheng Y."/>
            <person name="Lin W."/>
            <person name="Duan Y."/>
            <person name="Cao H."/>
            <person name="Xiong S."/>
            <person name="Wang X."/>
            <person name="Wei L."/>
            <person name="Li C."/>
            <person name="Ma Q."/>
            <person name="Ju M."/>
            <person name="Zhao R."/>
            <person name="Li G."/>
            <person name="Mu C."/>
            <person name="Tian Q."/>
            <person name="Mei H."/>
            <person name="Zhang T."/>
            <person name="Gao T."/>
            <person name="Zhang H."/>
        </authorList>
    </citation>
    <scope>NUCLEOTIDE SEQUENCE</scope>
    <source>
        <strain evidence="1">3651</strain>
    </source>
</reference>
<reference evidence="1" key="1">
    <citation type="submission" date="2020-06" db="EMBL/GenBank/DDBJ databases">
        <authorList>
            <person name="Li T."/>
            <person name="Hu X."/>
            <person name="Zhang T."/>
            <person name="Song X."/>
            <person name="Zhang H."/>
            <person name="Dai N."/>
            <person name="Sheng W."/>
            <person name="Hou X."/>
            <person name="Wei L."/>
        </authorList>
    </citation>
    <scope>NUCLEOTIDE SEQUENCE</scope>
    <source>
        <strain evidence="1">3651</strain>
        <tissue evidence="1">Leaf</tissue>
    </source>
</reference>
<comment type="caution">
    <text evidence="1">The sequence shown here is derived from an EMBL/GenBank/DDBJ whole genome shotgun (WGS) entry which is preliminary data.</text>
</comment>
<dbReference type="AlphaFoldDB" id="A0AAE1XRU3"/>
<keyword evidence="2" id="KW-1185">Reference proteome</keyword>
<dbReference type="EMBL" id="JACGWO010000010">
    <property type="protein sequence ID" value="KAK4416830.1"/>
    <property type="molecule type" value="Genomic_DNA"/>
</dbReference>